<dbReference type="Proteomes" id="UP000294194">
    <property type="component" value="Unassembled WGS sequence"/>
</dbReference>
<evidence type="ECO:0000313" key="1">
    <source>
        <dbReference type="EMBL" id="TBN55426.1"/>
    </source>
</evidence>
<name>A0A4V6MTL9_9MICO</name>
<gene>
    <name evidence="1" type="ORF">EYE40_14555</name>
</gene>
<dbReference type="AlphaFoldDB" id="A0A4V6MTL9"/>
<reference evidence="2" key="1">
    <citation type="submission" date="2019-02" db="EMBL/GenBank/DDBJ databases">
        <title>Glaciihabitans arcticus sp. nov., a psychrotolerant bacterium isolated from polar soil.</title>
        <authorList>
            <person name="Dahal R.H."/>
        </authorList>
    </citation>
    <scope>NUCLEOTIDE SEQUENCE [LARGE SCALE GENOMIC DNA]</scope>
    <source>
        <strain evidence="2">RP-3-7</strain>
    </source>
</reference>
<evidence type="ECO:0000313" key="2">
    <source>
        <dbReference type="Proteomes" id="UP000294194"/>
    </source>
</evidence>
<comment type="caution">
    <text evidence="1">The sequence shown here is derived from an EMBL/GenBank/DDBJ whole genome shotgun (WGS) entry which is preliminary data.</text>
</comment>
<dbReference type="EMBL" id="SISG01000002">
    <property type="protein sequence ID" value="TBN55426.1"/>
    <property type="molecule type" value="Genomic_DNA"/>
</dbReference>
<dbReference type="Gene3D" id="3.40.960.10">
    <property type="entry name" value="VSR Endonuclease"/>
    <property type="match status" value="1"/>
</dbReference>
<evidence type="ECO:0008006" key="3">
    <source>
        <dbReference type="Google" id="ProtNLM"/>
    </source>
</evidence>
<proteinExistence type="predicted"/>
<protein>
    <recommendedName>
        <fullName evidence="3">DUF559 domain-containing protein</fullName>
    </recommendedName>
</protein>
<dbReference type="RefSeq" id="WP_130982997.1">
    <property type="nucleotide sequence ID" value="NZ_SISG01000002.1"/>
</dbReference>
<sequence length="296" mass="33250">MKTELRTTMQSAGGLIRTSTLRRLGFTRRDIEAGLKERSMTRVFRPWVALRSAERDAIIAVSHHGRLTNASALGSYGVWRGLDRAVHVLVPRTDRGAATAPPVSLEVFVAPEHPTNGVVRHWGGAPPGNREWRVPPIHALASFALTQSAEMFVAAVDSALHEKVVKPSDMPELRALLPRRLRRLLDLVDERSEAGCESLARLRLAPLSRSIDIQVQIGPHRVDLLVDGWLIIEIDSEKWHSGTRVADSRRDTDLIRRGYRIKHFDYSEVIYEWPKVEASIIEMLRNPPATRPARTA</sequence>
<keyword evidence="2" id="KW-1185">Reference proteome</keyword>
<accession>A0A4V6MTL9</accession>
<organism evidence="1 2">
    <name type="scientific">Glaciihabitans arcticus</name>
    <dbReference type="NCBI Taxonomy" id="2668039"/>
    <lineage>
        <taxon>Bacteria</taxon>
        <taxon>Bacillati</taxon>
        <taxon>Actinomycetota</taxon>
        <taxon>Actinomycetes</taxon>
        <taxon>Micrococcales</taxon>
        <taxon>Microbacteriaceae</taxon>
        <taxon>Glaciihabitans</taxon>
    </lineage>
</organism>